<evidence type="ECO:0000259" key="2">
    <source>
        <dbReference type="Pfam" id="PF05598"/>
    </source>
</evidence>
<dbReference type="Proteomes" id="UP000287605">
    <property type="component" value="Unassembled WGS sequence"/>
</dbReference>
<proteinExistence type="predicted"/>
<evidence type="ECO:0000256" key="1">
    <source>
        <dbReference type="SAM" id="Phobius"/>
    </source>
</evidence>
<dbReference type="RefSeq" id="WP_126809313.1">
    <property type="nucleotide sequence ID" value="NZ_NGKA01000012.1"/>
</dbReference>
<dbReference type="PANTHER" id="PTHR33408:SF2">
    <property type="entry name" value="TRANSPOSASE DDE DOMAIN-CONTAINING PROTEIN"/>
    <property type="match status" value="1"/>
</dbReference>
<keyword evidence="4" id="KW-1185">Reference proteome</keyword>
<dbReference type="AlphaFoldDB" id="A0A430ASE6"/>
<name>A0A430ASE6_9ENTE</name>
<reference evidence="3 4" key="1">
    <citation type="submission" date="2017-05" db="EMBL/GenBank/DDBJ databases">
        <title>Vagococcus spp. assemblies.</title>
        <authorList>
            <person name="Gulvik C.A."/>
        </authorList>
    </citation>
    <scope>NUCLEOTIDE SEQUENCE [LARGE SCALE GENOMIC DNA]</scope>
    <source>
        <strain evidence="3 4">CCUG 51432</strain>
    </source>
</reference>
<organism evidence="3 4">
    <name type="scientific">Vagococcus elongatus</name>
    <dbReference type="NCBI Taxonomy" id="180344"/>
    <lineage>
        <taxon>Bacteria</taxon>
        <taxon>Bacillati</taxon>
        <taxon>Bacillota</taxon>
        <taxon>Bacilli</taxon>
        <taxon>Lactobacillales</taxon>
        <taxon>Enterococcaceae</taxon>
        <taxon>Vagococcus</taxon>
    </lineage>
</organism>
<feature type="domain" description="Transposase InsH N-terminal" evidence="2">
    <location>
        <begin position="17"/>
        <end position="104"/>
    </location>
</feature>
<evidence type="ECO:0000313" key="4">
    <source>
        <dbReference type="Proteomes" id="UP000287605"/>
    </source>
</evidence>
<sequence>MYKDYNMNQVTLSLDLEIYLGKDDLAFAINNLVESIPEKAFAAFEHQMGATSYHPKMMLKLILCGYTQSIFSSRRIEALAKDSIRARWLTQSHQPNFRTIDRFRVHPHVQVLLEVILCQDLGQVKLRKLDAHQRTSFLDRQKNKETQIFLSMLVSFLLFLRLMGQPCILSELLEVIITS</sequence>
<dbReference type="OrthoDB" id="2236403at2"/>
<dbReference type="InterPro" id="IPR008490">
    <property type="entry name" value="Transposase_InsH_N"/>
</dbReference>
<keyword evidence="1" id="KW-1133">Transmembrane helix</keyword>
<accession>A0A430ASE6</accession>
<keyword evidence="1" id="KW-0812">Transmembrane</keyword>
<comment type="caution">
    <text evidence="3">The sequence shown here is derived from an EMBL/GenBank/DDBJ whole genome shotgun (WGS) entry which is preliminary data.</text>
</comment>
<evidence type="ECO:0000313" key="3">
    <source>
        <dbReference type="EMBL" id="RSU10987.1"/>
    </source>
</evidence>
<dbReference type="EMBL" id="NGKA01000012">
    <property type="protein sequence ID" value="RSU10987.1"/>
    <property type="molecule type" value="Genomic_DNA"/>
</dbReference>
<gene>
    <name evidence="3" type="ORF">CBF29_08470</name>
</gene>
<keyword evidence="1" id="KW-0472">Membrane</keyword>
<feature type="transmembrane region" description="Helical" evidence="1">
    <location>
        <begin position="148"/>
        <end position="164"/>
    </location>
</feature>
<protein>
    <recommendedName>
        <fullName evidence="2">Transposase InsH N-terminal domain-containing protein</fullName>
    </recommendedName>
</protein>
<dbReference type="Pfam" id="PF05598">
    <property type="entry name" value="DUF772"/>
    <property type="match status" value="1"/>
</dbReference>
<dbReference type="PANTHER" id="PTHR33408">
    <property type="entry name" value="TRANSPOSASE"/>
    <property type="match status" value="1"/>
</dbReference>